<name>C1DY13_MICCC</name>
<sequence length="466" mass="51347">MMDLGPPVQIDTAPKATAKKTSKKKNTSQNSSDDVLIPGGSDDDPNDPEARRKRQRYANLQAQRRCRERHRNHVSTLEQENKELRDKIAKQEDEVKRLKQALQKSQTGLEECQLKTSGADSENVKLIKEKSELERKLRVCSIKNSELEYKLQSSVPGSPAGSDVALNRHNSENEMRLKIEDEFQNGRTVKIQHRAGRLSRVSTCDSDGEFELPTLQEEACAVAQAAQLELKNGAKEHSEDCLEAMRLIALKLTEHFKSFLVDGNACSQMGVYSILAGPPKDGEESPCAGMLAQGPGQPESVFKRAHFLAREMALSEDQRRAVVAKWKLHAEALGKIFEARKKLTADALMLQGSSPAATLVDFMSIGAGTLAGAATEQDVLDRTGQLTLTGFAAHACRVESVIRDLRTNISAEQLQNFVLVSEVVDEVLTPLQTCIICAKWGSGCPDMLAVTRAITVQTMELMPDLR</sequence>
<dbReference type="Proteomes" id="UP000002009">
    <property type="component" value="Chromosome 2"/>
</dbReference>
<keyword evidence="4" id="KW-1185">Reference proteome</keyword>
<dbReference type="OMA" id="HNSENEM"/>
<dbReference type="SUPFAM" id="SSF57959">
    <property type="entry name" value="Leucine zipper domain"/>
    <property type="match status" value="1"/>
</dbReference>
<feature type="region of interest" description="Disordered" evidence="1">
    <location>
        <begin position="1"/>
        <end position="81"/>
    </location>
</feature>
<feature type="compositionally biased region" description="Basic residues" evidence="1">
    <location>
        <begin position="17"/>
        <end position="26"/>
    </location>
</feature>
<dbReference type="InterPro" id="IPR004827">
    <property type="entry name" value="bZIP"/>
</dbReference>
<evidence type="ECO:0000313" key="3">
    <source>
        <dbReference type="EMBL" id="ACO61347.1"/>
    </source>
</evidence>
<feature type="domain" description="BZIP" evidence="2">
    <location>
        <begin position="49"/>
        <end position="104"/>
    </location>
</feature>
<dbReference type="GO" id="GO:0003700">
    <property type="term" value="F:DNA-binding transcription factor activity"/>
    <property type="evidence" value="ECO:0007669"/>
    <property type="project" value="InterPro"/>
</dbReference>
<dbReference type="RefSeq" id="XP_002500089.1">
    <property type="nucleotide sequence ID" value="XM_002500043.1"/>
</dbReference>
<dbReference type="KEGG" id="mis:MICPUN_107745"/>
<dbReference type="InterPro" id="IPR046347">
    <property type="entry name" value="bZIP_sf"/>
</dbReference>
<organism evidence="3 4">
    <name type="scientific">Micromonas commoda (strain RCC299 / NOUM17 / CCMP2709)</name>
    <name type="common">Picoplanktonic green alga</name>
    <dbReference type="NCBI Taxonomy" id="296587"/>
    <lineage>
        <taxon>Eukaryota</taxon>
        <taxon>Viridiplantae</taxon>
        <taxon>Chlorophyta</taxon>
        <taxon>Mamiellophyceae</taxon>
        <taxon>Mamiellales</taxon>
        <taxon>Mamiellaceae</taxon>
        <taxon>Micromonas</taxon>
    </lineage>
</organism>
<dbReference type="OrthoDB" id="10521218at2759"/>
<dbReference type="InParanoid" id="C1DY13"/>
<feature type="compositionally biased region" description="Basic residues" evidence="1">
    <location>
        <begin position="64"/>
        <end position="73"/>
    </location>
</feature>
<evidence type="ECO:0000313" key="4">
    <source>
        <dbReference type="Proteomes" id="UP000002009"/>
    </source>
</evidence>
<dbReference type="GeneID" id="8240802"/>
<evidence type="ECO:0000259" key="2">
    <source>
        <dbReference type="PROSITE" id="PS50217"/>
    </source>
</evidence>
<reference evidence="3 4" key="1">
    <citation type="journal article" date="2009" name="Science">
        <title>Green evolution and dynamic adaptations revealed by genomes of the marine picoeukaryotes Micromonas.</title>
        <authorList>
            <person name="Worden A.Z."/>
            <person name="Lee J.H."/>
            <person name="Mock T."/>
            <person name="Rouze P."/>
            <person name="Simmons M.P."/>
            <person name="Aerts A.L."/>
            <person name="Allen A.E."/>
            <person name="Cuvelier M.L."/>
            <person name="Derelle E."/>
            <person name="Everett M.V."/>
            <person name="Foulon E."/>
            <person name="Grimwood J."/>
            <person name="Gundlach H."/>
            <person name="Henrissat B."/>
            <person name="Napoli C."/>
            <person name="McDonald S.M."/>
            <person name="Parker M.S."/>
            <person name="Rombauts S."/>
            <person name="Salamov A."/>
            <person name="Von Dassow P."/>
            <person name="Badger J.H."/>
            <person name="Coutinho P.M."/>
            <person name="Demir E."/>
            <person name="Dubchak I."/>
            <person name="Gentemann C."/>
            <person name="Eikrem W."/>
            <person name="Gready J.E."/>
            <person name="John U."/>
            <person name="Lanier W."/>
            <person name="Lindquist E.A."/>
            <person name="Lucas S."/>
            <person name="Mayer K.F."/>
            <person name="Moreau H."/>
            <person name="Not F."/>
            <person name="Otillar R."/>
            <person name="Panaud O."/>
            <person name="Pangilinan J."/>
            <person name="Paulsen I."/>
            <person name="Piegu B."/>
            <person name="Poliakov A."/>
            <person name="Robbens S."/>
            <person name="Schmutz J."/>
            <person name="Toulza E."/>
            <person name="Wyss T."/>
            <person name="Zelensky A."/>
            <person name="Zhou K."/>
            <person name="Armbrust E.V."/>
            <person name="Bhattacharya D."/>
            <person name="Goodenough U.W."/>
            <person name="Van de Peer Y."/>
            <person name="Grigoriev I.V."/>
        </authorList>
    </citation>
    <scope>NUCLEOTIDE SEQUENCE [LARGE SCALE GENOMIC DNA]</scope>
    <source>
        <strain evidence="4">RCC299 / NOUM17</strain>
    </source>
</reference>
<dbReference type="CDD" id="cd14688">
    <property type="entry name" value="bZIP_YAP"/>
    <property type="match status" value="1"/>
</dbReference>
<evidence type="ECO:0000256" key="1">
    <source>
        <dbReference type="SAM" id="MobiDB-lite"/>
    </source>
</evidence>
<protein>
    <recommendedName>
        <fullName evidence="2">BZIP domain-containing protein</fullName>
    </recommendedName>
</protein>
<dbReference type="EMBL" id="CP001323">
    <property type="protein sequence ID" value="ACO61347.1"/>
    <property type="molecule type" value="Genomic_DNA"/>
</dbReference>
<dbReference type="AlphaFoldDB" id="C1DY13"/>
<gene>
    <name evidence="3" type="ORF">MICPUN_107745</name>
</gene>
<dbReference type="PROSITE" id="PS50217">
    <property type="entry name" value="BZIP"/>
    <property type="match status" value="1"/>
</dbReference>
<accession>C1DY13</accession>
<proteinExistence type="predicted"/>